<dbReference type="InterPro" id="IPR003173">
    <property type="entry name" value="PC4_C"/>
</dbReference>
<proteinExistence type="predicted"/>
<reference evidence="2" key="1">
    <citation type="submission" date="2019-11" db="EMBL/GenBank/DDBJ databases">
        <authorList>
            <person name="Li J."/>
        </authorList>
    </citation>
    <scope>NUCLEOTIDE SEQUENCE</scope>
    <source>
        <strain evidence="2">B6B</strain>
    </source>
</reference>
<dbReference type="Proteomes" id="UP000799092">
    <property type="component" value="Unassembled WGS sequence"/>
</dbReference>
<feature type="domain" description="Transcriptional coactivator p15 (PC4) C-terminal" evidence="1">
    <location>
        <begin position="19"/>
        <end position="66"/>
    </location>
</feature>
<dbReference type="PIRSF" id="PIRSF037246">
    <property type="entry name" value="UCP037246"/>
    <property type="match status" value="1"/>
</dbReference>
<dbReference type="GO" id="GO:0003677">
    <property type="term" value="F:DNA binding"/>
    <property type="evidence" value="ECO:0007669"/>
    <property type="project" value="InterPro"/>
</dbReference>
<comment type="caution">
    <text evidence="2">The sequence shown here is derived from an EMBL/GenBank/DDBJ whole genome shotgun (WGS) entry which is preliminary data.</text>
</comment>
<name>A0A6A8DG40_9BACI</name>
<sequence>MAELKYEIIETLGVISESAKGWKKELNLVSWNGREAKYDLRDWAPDHEKMGKGITLSNEEVENLTAILQKLQN</sequence>
<dbReference type="AlphaFoldDB" id="A0A6A8DG40"/>
<accession>A0A6A8DG40</accession>
<dbReference type="RefSeq" id="WP_153738213.1">
    <property type="nucleotide sequence ID" value="NZ_WJNG01000017.1"/>
</dbReference>
<evidence type="ECO:0000259" key="1">
    <source>
        <dbReference type="Pfam" id="PF02229"/>
    </source>
</evidence>
<evidence type="ECO:0000313" key="3">
    <source>
        <dbReference type="Proteomes" id="UP000799092"/>
    </source>
</evidence>
<dbReference type="GO" id="GO:0006355">
    <property type="term" value="P:regulation of DNA-templated transcription"/>
    <property type="evidence" value="ECO:0007669"/>
    <property type="project" value="InterPro"/>
</dbReference>
<organism evidence="2 3">
    <name type="scientific">Aquibacillus halophilus</name>
    <dbReference type="NCBI Taxonomy" id="930132"/>
    <lineage>
        <taxon>Bacteria</taxon>
        <taxon>Bacillati</taxon>
        <taxon>Bacillota</taxon>
        <taxon>Bacilli</taxon>
        <taxon>Bacillales</taxon>
        <taxon>Bacillaceae</taxon>
        <taxon>Aquibacillus</taxon>
    </lineage>
</organism>
<evidence type="ECO:0000313" key="2">
    <source>
        <dbReference type="EMBL" id="MRH44604.1"/>
    </source>
</evidence>
<keyword evidence="3" id="KW-1185">Reference proteome</keyword>
<dbReference type="Pfam" id="PF02229">
    <property type="entry name" value="PC4"/>
    <property type="match status" value="1"/>
</dbReference>
<dbReference type="EMBL" id="WJNG01000017">
    <property type="protein sequence ID" value="MRH44604.1"/>
    <property type="molecule type" value="Genomic_DNA"/>
</dbReference>
<dbReference type="Gene3D" id="2.30.31.70">
    <property type="match status" value="1"/>
</dbReference>
<gene>
    <name evidence="2" type="ORF">GH741_18315</name>
</gene>
<dbReference type="InterPro" id="IPR017154">
    <property type="entry name" value="PC4-like"/>
</dbReference>
<dbReference type="OrthoDB" id="7067273at2"/>
<protein>
    <recommendedName>
        <fullName evidence="1">Transcriptional coactivator p15 (PC4) C-terminal domain-containing protein</fullName>
    </recommendedName>
</protein>